<dbReference type="EMBL" id="MH937457">
    <property type="protein sequence ID" value="AZF92289.1"/>
    <property type="molecule type" value="Genomic_DNA"/>
</dbReference>
<name>A0A3G8FC22_9CAUD</name>
<dbReference type="Proteomes" id="UP000269367">
    <property type="component" value="Segment"/>
</dbReference>
<accession>A0A3G8FC22</accession>
<keyword evidence="2" id="KW-1185">Reference proteome</keyword>
<organism evidence="1 2">
    <name type="scientific">Streptococcus phage CHPC1248</name>
    <dbReference type="NCBI Taxonomy" id="2365034"/>
    <lineage>
        <taxon>Viruses</taxon>
        <taxon>Duplodnaviria</taxon>
        <taxon>Heunggongvirae</taxon>
        <taxon>Uroviricota</taxon>
        <taxon>Caudoviricetes</taxon>
        <taxon>Aliceevansviridae</taxon>
        <taxon>Brussowvirus</taxon>
        <taxon>Brussowvirus CHPC1248</taxon>
    </lineage>
</organism>
<evidence type="ECO:0000313" key="1">
    <source>
        <dbReference type="EMBL" id="AZF92289.1"/>
    </source>
</evidence>
<protein>
    <submittedName>
        <fullName evidence="1">Uncharacterized protein</fullName>
    </submittedName>
</protein>
<proteinExistence type="predicted"/>
<evidence type="ECO:0000313" key="2">
    <source>
        <dbReference type="Proteomes" id="UP000269367"/>
    </source>
</evidence>
<sequence>MGSPKSRIIRGTEMNKRQRKKQYTRAFSKAYDESLKYKHFERNISISTFTNPRGIPIMFLSLNKSINYNFSHDELPEISIEGCSVGYKPLKDWW</sequence>
<gene>
    <name evidence="1" type="ORF">CHPC1248_0052</name>
</gene>
<reference evidence="1 2" key="1">
    <citation type="submission" date="2018-09" db="EMBL/GenBank/DDBJ databases">
        <title>A comparative genomics approach for identifying host-range determinants of bacteriophages infecting Streptococcus thermophilus.</title>
        <authorList>
            <person name="Szymczak P."/>
            <person name="Rau M.H."/>
            <person name="Monteiro J.M."/>
            <person name="de Pinho M.G."/>
            <person name="Filipe S.R."/>
            <person name="Vogensen F.K."/>
            <person name="Zeidan A."/>
            <person name="Janzen T."/>
        </authorList>
    </citation>
    <scope>NUCLEOTIDE SEQUENCE [LARGE SCALE GENOMIC DNA]</scope>
</reference>